<dbReference type="AlphaFoldDB" id="D5ZVL3"/>
<dbReference type="EMBL" id="DS999641">
    <property type="protein sequence ID" value="EFE65008.2"/>
    <property type="molecule type" value="Genomic_DNA"/>
</dbReference>
<proteinExistence type="predicted"/>
<gene>
    <name evidence="1" type="ORF">SSFG_00262</name>
</gene>
<organism evidence="1 2">
    <name type="scientific">Streptomyces viridosporus (strain ATCC 14672 / DSM 40746 / JCM 4963 / KCTC 9882 / NRRL B-12104 / FH 1290)</name>
    <name type="common">Streptomyces ghanaensis</name>
    <dbReference type="NCBI Taxonomy" id="566461"/>
    <lineage>
        <taxon>Bacteria</taxon>
        <taxon>Bacillati</taxon>
        <taxon>Actinomycetota</taxon>
        <taxon>Actinomycetes</taxon>
        <taxon>Kitasatosporales</taxon>
        <taxon>Streptomycetaceae</taxon>
        <taxon>Streptomyces</taxon>
    </lineage>
</organism>
<evidence type="ECO:0000313" key="1">
    <source>
        <dbReference type="EMBL" id="EFE65008.2"/>
    </source>
</evidence>
<protein>
    <submittedName>
        <fullName evidence="1">Predicted protein</fullName>
    </submittedName>
</protein>
<sequence>MRSCPVTPGGPGCGVPVDSDGASLCAEGEVNSLAHHDTQVEK</sequence>
<name>D5ZVL3_STRV1</name>
<reference evidence="2" key="1">
    <citation type="submission" date="2008-12" db="EMBL/GenBank/DDBJ databases">
        <title>Annotation of Streptomyces ghanaensis ATCC 14672.</title>
        <authorList>
            <consortium name="The Broad Institute Genome Sequencing Platform"/>
            <consortium name="Broad Institute Microbial Sequencing Center"/>
            <person name="Fischbach M."/>
            <person name="Ward D."/>
            <person name="Young S."/>
            <person name="Kodira C.D."/>
            <person name="Zeng Q."/>
            <person name="Koehrsen M."/>
            <person name="Godfrey P."/>
            <person name="Alvarado L."/>
            <person name="Berlin A.M."/>
            <person name="Borenstein D."/>
            <person name="Chen Z."/>
            <person name="Engels R."/>
            <person name="Freedman E."/>
            <person name="Gellesch M."/>
            <person name="Goldberg J."/>
            <person name="Griggs A."/>
            <person name="Gujja S."/>
            <person name="Heiman D.I."/>
            <person name="Hepburn T.A."/>
            <person name="Howarth C."/>
            <person name="Jen D."/>
            <person name="Larson L."/>
            <person name="Lewis B."/>
            <person name="Mehta T."/>
            <person name="Park D."/>
            <person name="Pearson M."/>
            <person name="Roberts A."/>
            <person name="Saif S."/>
            <person name="Shea T.D."/>
            <person name="Shenoy N."/>
            <person name="Sisk P."/>
            <person name="Stolte C."/>
            <person name="Sykes S.N."/>
            <person name="Walk T."/>
            <person name="White J."/>
            <person name="Yandava C."/>
            <person name="Straight P."/>
            <person name="Clardy J."/>
            <person name="Hung D."/>
            <person name="Kolter R."/>
            <person name="Mekalanos J."/>
            <person name="Walker S."/>
            <person name="Walsh C.T."/>
            <person name="Wieland B.L.C."/>
            <person name="Ilzarbe M."/>
            <person name="Galagan J."/>
            <person name="Nusbaum C."/>
            <person name="Birren B."/>
        </authorList>
    </citation>
    <scope>NUCLEOTIDE SEQUENCE [LARGE SCALE GENOMIC DNA]</scope>
    <source>
        <strain evidence="2">ATCC 14672 / DSM 40746 / JCM 4963 / KCTC 9882 / NRRL B-12104 / FH 1290</strain>
    </source>
</reference>
<evidence type="ECO:0000313" key="2">
    <source>
        <dbReference type="Proteomes" id="UP000003824"/>
    </source>
</evidence>
<dbReference type="Proteomes" id="UP000003824">
    <property type="component" value="Unassembled WGS sequence"/>
</dbReference>
<accession>D5ZVL3</accession>